<dbReference type="Gene3D" id="3.60.15.10">
    <property type="entry name" value="Ribonuclease Z/Hydroxyacylglutathione hydrolase-like"/>
    <property type="match status" value="1"/>
</dbReference>
<accession>A0A7W6C6I7</accession>
<dbReference type="SUPFAM" id="SSF56281">
    <property type="entry name" value="Metallo-hydrolase/oxidoreductase"/>
    <property type="match status" value="1"/>
</dbReference>
<organism evidence="2 3">
    <name type="scientific">Novosphingobium fluoreni</name>
    <dbReference type="NCBI Taxonomy" id="1391222"/>
    <lineage>
        <taxon>Bacteria</taxon>
        <taxon>Pseudomonadati</taxon>
        <taxon>Pseudomonadota</taxon>
        <taxon>Alphaproteobacteria</taxon>
        <taxon>Sphingomonadales</taxon>
        <taxon>Sphingomonadaceae</taxon>
        <taxon>Novosphingobium</taxon>
    </lineage>
</organism>
<protein>
    <recommendedName>
        <fullName evidence="4">Metallo-beta-lactamase domain-containing protein</fullName>
    </recommendedName>
</protein>
<sequence>MSLGCSQQEVIAAFSHPSRTIHHNLISDIARGVRYGDEAKYPVTKVPELLEFMFCGGWEKRLDWIDKSIWSWLDDPYLRFRYSYHPVGQGIFCSGFITRKGKDPYRWVFDCGTERGKSSTKNGDRVRREIMALASEQASPGSSGTRPRLDLVALSHFDEDHLSGMVDLLRTFSVDTFLLPYLSRWDSIVVALEEGAGAGSDLLGFLLDPSGFLRGIEGVEIERILMVPPTGEGPAAEPLPPPEDTDPDGSSSGFSEVVWKADPLKEYEDPNAIDDSLAGELQPSYGNVEVLRPGQVITVDRAWEFVPYNDASLAGLATIKFKSDAQDLAGQLLAAKTDAGRKAALDGLTTIYDAQFKTPRSKKISAERRNKISLFLYSGPIGDVELEWAAQYTLRHRLDPVRSSVPAEWLTSDRFGQIFTGDGYLKTAKQWQGFEGFYRPHGRLQRAGFFQVMHHGSRANWHSGIAAKLLPWASIFCSDPAGKLGHPDEPVLMDFAPHNPKQVDAFHGWSIRGAYRFRSNA</sequence>
<gene>
    <name evidence="2" type="ORF">GGR39_003147</name>
</gene>
<dbReference type="RefSeq" id="WP_221226175.1">
    <property type="nucleotide sequence ID" value="NZ_JACIDY010000009.1"/>
</dbReference>
<reference evidence="2 3" key="1">
    <citation type="submission" date="2020-08" db="EMBL/GenBank/DDBJ databases">
        <title>Genomic Encyclopedia of Type Strains, Phase IV (KMG-IV): sequencing the most valuable type-strain genomes for metagenomic binning, comparative biology and taxonomic classification.</title>
        <authorList>
            <person name="Goeker M."/>
        </authorList>
    </citation>
    <scope>NUCLEOTIDE SEQUENCE [LARGE SCALE GENOMIC DNA]</scope>
    <source>
        <strain evidence="2 3">DSM 27568</strain>
    </source>
</reference>
<dbReference type="Proteomes" id="UP000561459">
    <property type="component" value="Unassembled WGS sequence"/>
</dbReference>
<feature type="region of interest" description="Disordered" evidence="1">
    <location>
        <begin position="229"/>
        <end position="253"/>
    </location>
</feature>
<dbReference type="AlphaFoldDB" id="A0A7W6C6I7"/>
<proteinExistence type="predicted"/>
<dbReference type="InterPro" id="IPR036866">
    <property type="entry name" value="RibonucZ/Hydroxyglut_hydro"/>
</dbReference>
<evidence type="ECO:0000256" key="1">
    <source>
        <dbReference type="SAM" id="MobiDB-lite"/>
    </source>
</evidence>
<evidence type="ECO:0008006" key="4">
    <source>
        <dbReference type="Google" id="ProtNLM"/>
    </source>
</evidence>
<keyword evidence="3" id="KW-1185">Reference proteome</keyword>
<evidence type="ECO:0000313" key="3">
    <source>
        <dbReference type="Proteomes" id="UP000561459"/>
    </source>
</evidence>
<name>A0A7W6C6I7_9SPHN</name>
<comment type="caution">
    <text evidence="2">The sequence shown here is derived from an EMBL/GenBank/DDBJ whole genome shotgun (WGS) entry which is preliminary data.</text>
</comment>
<evidence type="ECO:0000313" key="2">
    <source>
        <dbReference type="EMBL" id="MBB3941470.1"/>
    </source>
</evidence>
<dbReference type="EMBL" id="JACIDY010000009">
    <property type="protein sequence ID" value="MBB3941470.1"/>
    <property type="molecule type" value="Genomic_DNA"/>
</dbReference>